<evidence type="ECO:0000256" key="1">
    <source>
        <dbReference type="ARBA" id="ARBA00001933"/>
    </source>
</evidence>
<dbReference type="InterPro" id="IPR005814">
    <property type="entry name" value="Aminotrans_3"/>
</dbReference>
<dbReference type="Gene3D" id="3.40.640.10">
    <property type="entry name" value="Type I PLP-dependent aspartate aminotransferase-like (Major domain)"/>
    <property type="match status" value="1"/>
</dbReference>
<keyword evidence="3 7" id="KW-0032">Aminotransferase</keyword>
<dbReference type="Proteomes" id="UP000003532">
    <property type="component" value="Unassembled WGS sequence"/>
</dbReference>
<dbReference type="NCBIfam" id="TIGR00700">
    <property type="entry name" value="GABAtrnsam"/>
    <property type="match status" value="1"/>
</dbReference>
<dbReference type="GO" id="GO:0009448">
    <property type="term" value="P:gamma-aminobutyric acid metabolic process"/>
    <property type="evidence" value="ECO:0007669"/>
    <property type="project" value="InterPro"/>
</dbReference>
<proteinExistence type="inferred from homology"/>
<comment type="similarity">
    <text evidence="2 6">Belongs to the class-III pyridoxal-phosphate-dependent aminotransferase family.</text>
</comment>
<evidence type="ECO:0000313" key="8">
    <source>
        <dbReference type="Proteomes" id="UP000003532"/>
    </source>
</evidence>
<comment type="caution">
    <text evidence="7">The sequence shown here is derived from an EMBL/GenBank/DDBJ whole genome shotgun (WGS) entry which is preliminary data.</text>
</comment>
<evidence type="ECO:0000256" key="6">
    <source>
        <dbReference type="RuleBase" id="RU003560"/>
    </source>
</evidence>
<dbReference type="BioCyc" id="SENT913075:G120P-2105-MONOMER"/>
<dbReference type="NCBIfam" id="NF005985">
    <property type="entry name" value="PRK08088.1"/>
    <property type="match status" value="1"/>
</dbReference>
<dbReference type="InterPro" id="IPR015421">
    <property type="entry name" value="PyrdxlP-dep_Trfase_major"/>
</dbReference>
<protein>
    <submittedName>
        <fullName evidence="7">Aminotransferase</fullName>
    </submittedName>
</protein>
<comment type="cofactor">
    <cofactor evidence="1">
        <name>pyridoxal 5'-phosphate</name>
        <dbReference type="ChEBI" id="CHEBI:597326"/>
    </cofactor>
</comment>
<dbReference type="FunFam" id="3.90.1150.10:FF:000022">
    <property type="entry name" value="4-aminobutyrate aminotransferase"/>
    <property type="match status" value="1"/>
</dbReference>
<reference evidence="7 8" key="1">
    <citation type="journal article" date="2011" name="BMC Genomics">
        <title>Genome sequencing reveals diversification of virulence factor content and possible host adaptation in distinct subpopulations of Salmonella enterica.</title>
        <authorList>
            <person name="den Bakker H.C."/>
            <person name="Moreno Switt A.I."/>
            <person name="Govoni G."/>
            <person name="Cummings C.A."/>
            <person name="Ranieri M.L."/>
            <person name="Degoricija L."/>
            <person name="Hoelzer K."/>
            <person name="Rodriguez-Rivera L.D."/>
            <person name="Brown S."/>
            <person name="Bolchacova E."/>
            <person name="Furtado M.R."/>
            <person name="Wiedmann M."/>
        </authorList>
    </citation>
    <scope>NUCLEOTIDE SEQUENCE [LARGE SCALE GENOMIC DNA]</scope>
    <source>
        <strain evidence="7 8">R8-3668</strain>
    </source>
</reference>
<dbReference type="GO" id="GO:0030170">
    <property type="term" value="F:pyridoxal phosphate binding"/>
    <property type="evidence" value="ECO:0007669"/>
    <property type="project" value="InterPro"/>
</dbReference>
<evidence type="ECO:0000256" key="5">
    <source>
        <dbReference type="ARBA" id="ARBA00022898"/>
    </source>
</evidence>
<dbReference type="CDD" id="cd00610">
    <property type="entry name" value="OAT_like"/>
    <property type="match status" value="1"/>
</dbReference>
<keyword evidence="4 7" id="KW-0808">Transferase</keyword>
<dbReference type="Pfam" id="PF00202">
    <property type="entry name" value="Aminotran_3"/>
    <property type="match status" value="1"/>
</dbReference>
<dbReference type="InterPro" id="IPR015424">
    <property type="entry name" value="PyrdxlP-dep_Trfase"/>
</dbReference>
<accession>G5NGY7</accession>
<dbReference type="GO" id="GO:0042802">
    <property type="term" value="F:identical protein binding"/>
    <property type="evidence" value="ECO:0007669"/>
    <property type="project" value="TreeGrafter"/>
</dbReference>
<dbReference type="PATRIC" id="fig|913075.3.peg.3231"/>
<sequence length="441" mass="47162">MNTNNALMQRRHNAVPRGVGQIHPIFAERAENCRVWDVEGREYLDFAGGIAVLNTGHLHPGIVSAVEAQLKKLSHTCFQVLAYEPYLALCERMNQKVPGDFAKKTLLVTTGSEAVENAVKIARAATRGDKTQRRTARAATKRSGAIAFSGAYHGRTHYTLSLTGKVHPYSAGMGLMPGHVYRALYPCPLHNISDDDAIASIERIFKNDAAPEDIAAIIIEPVQGEGGFYAASPAFMQRLRALCDQHGIMLIADEVQSGAGRTGTLFAMEQMGVAADITTFAKSIAGGFPLAGVTGRADVMDAIAPGGLGGTYAGNPIACAAALAVLDIFEQENLLQKANTLGNTLRDGLMEIAETHREIGDVRGLGAMIAIELFENGDPGKPNAALTADIVARAREKGLILLSCGPYYNILRILVPLTIEASQIRQGLEIIAQCFDEAKQA</sequence>
<gene>
    <name evidence="7" type="ORF">LTSEINV_4170</name>
</gene>
<dbReference type="PANTHER" id="PTHR11986">
    <property type="entry name" value="AMINOTRANSFERASE CLASS III"/>
    <property type="match status" value="1"/>
</dbReference>
<organism evidence="7 8">
    <name type="scientific">Salmonella enterica subsp. enterica serovar Inverness str. R8-3668</name>
    <dbReference type="NCBI Taxonomy" id="913075"/>
    <lineage>
        <taxon>Bacteria</taxon>
        <taxon>Pseudomonadati</taxon>
        <taxon>Pseudomonadota</taxon>
        <taxon>Gammaproteobacteria</taxon>
        <taxon>Enterobacterales</taxon>
        <taxon>Enterobacteriaceae</taxon>
        <taxon>Salmonella</taxon>
    </lineage>
</organism>
<dbReference type="EMBL" id="AFCO01001372">
    <property type="protein sequence ID" value="EHC53623.1"/>
    <property type="molecule type" value="Genomic_DNA"/>
</dbReference>
<evidence type="ECO:0000256" key="2">
    <source>
        <dbReference type="ARBA" id="ARBA00008954"/>
    </source>
</evidence>
<dbReference type="InterPro" id="IPR050103">
    <property type="entry name" value="Class-III_PLP-dep_AT"/>
</dbReference>
<dbReference type="Gene3D" id="3.90.1150.10">
    <property type="entry name" value="Aspartate Aminotransferase, domain 1"/>
    <property type="match status" value="1"/>
</dbReference>
<keyword evidence="5 6" id="KW-0663">Pyridoxal phosphate</keyword>
<name>G5NGY7_SALET</name>
<dbReference type="FunFam" id="3.40.640.10:FF:000004">
    <property type="entry name" value="Acetylornithine aminotransferase"/>
    <property type="match status" value="1"/>
</dbReference>
<dbReference type="InterPro" id="IPR015422">
    <property type="entry name" value="PyrdxlP-dep_Trfase_small"/>
</dbReference>
<dbReference type="AlphaFoldDB" id="G5NGY7"/>
<dbReference type="GO" id="GO:0034386">
    <property type="term" value="F:4-aminobutyrate:2-oxoglutarate transaminase activity"/>
    <property type="evidence" value="ECO:0007669"/>
    <property type="project" value="InterPro"/>
</dbReference>
<dbReference type="PROSITE" id="PS00600">
    <property type="entry name" value="AA_TRANSFER_CLASS_3"/>
    <property type="match status" value="1"/>
</dbReference>
<dbReference type="InterPro" id="IPR049704">
    <property type="entry name" value="Aminotrans_3_PPA_site"/>
</dbReference>
<evidence type="ECO:0000313" key="7">
    <source>
        <dbReference type="EMBL" id="EHC53623.1"/>
    </source>
</evidence>
<dbReference type="InterPro" id="IPR004632">
    <property type="entry name" value="4NH2But_aminotransferase_bac"/>
</dbReference>
<evidence type="ECO:0000256" key="4">
    <source>
        <dbReference type="ARBA" id="ARBA00022679"/>
    </source>
</evidence>
<dbReference type="SUPFAM" id="SSF53383">
    <property type="entry name" value="PLP-dependent transferases"/>
    <property type="match status" value="1"/>
</dbReference>
<evidence type="ECO:0000256" key="3">
    <source>
        <dbReference type="ARBA" id="ARBA00022576"/>
    </source>
</evidence>
<dbReference type="PIRSF" id="PIRSF000521">
    <property type="entry name" value="Transaminase_4ab_Lys_Orn"/>
    <property type="match status" value="1"/>
</dbReference>